<evidence type="ECO:0000256" key="1">
    <source>
        <dbReference type="SAM" id="MobiDB-lite"/>
    </source>
</evidence>
<dbReference type="PANTHER" id="PTHR15319:SF1">
    <property type="entry name" value="TATA BOX-BINDING PROTEIN-ASSOCIATED FACTOR RNA POLYMERASE I SUBUNIT C"/>
    <property type="match status" value="1"/>
</dbReference>
<sequence length="651" mass="67799">MAAVDTLLHDNLHTRLPYARPPPARQARPLEPRPLIPRRAYACDAAPPFPLPAPPCPPPAASANCVSVLRGEAAPALAHARGPAMRTVALRAVEPDGCPLLHELPLPHRVRQLAAGEPSAADCTLAARTEARVHFLSHRPAERALRAGPLLSPAAPPLHLALNPSLRGEAACLLASLELHTYDLARLPPDERPAPPPAHRLALAPAAAPSAGGAVEFGAHPRTLYTLTDGAVRLIDLRQPPPPPEARRLLFDARRLPLADGAWDVLAVPRGEHGSPLLSLCSHGHLLLLDARSARAPVLQWRLPIPLCAEAAALSPRSFVEFCGAASIHLTERSSAACLCFEFGGGRGSGALPLPAPQMPTSLDARRSLFQHLVYGDVCADVPSFPLAGAAAFELGDGGGVELGVLSCGGALLRLSRAERGGGGGGGGARLADAANGAWEAPQRDELGVDAVASRRLWEEVWRRPVVEEGANDEAAAAAGVLAVTASEAAVDEQMVAALRGKWDAWQQSDFSELAVVPTLSSLGAINARTGKAKASLSRATLAAAAGTAEARQPALRGEGRSGSLGAPVGGTPTQSVMREGGSQKEAELDGSQPLPCESDARPPPGSAPHPKKRNGSFQTALPKVDGVTPFAAWDARPRQGQKIRRKSAGF</sequence>
<evidence type="ECO:0000313" key="3">
    <source>
        <dbReference type="Proteomes" id="UP001515480"/>
    </source>
</evidence>
<comment type="caution">
    <text evidence="2">The sequence shown here is derived from an EMBL/GenBank/DDBJ whole genome shotgun (WGS) entry which is preliminary data.</text>
</comment>
<dbReference type="PANTHER" id="PTHR15319">
    <property type="entry name" value="TATA BOX-BINDING PROTEIN ASSOCIATED FACTOR RNA POLYMERASE I SUBUNIT C"/>
    <property type="match status" value="1"/>
</dbReference>
<dbReference type="GO" id="GO:0001650">
    <property type="term" value="C:fibrillar center"/>
    <property type="evidence" value="ECO:0007669"/>
    <property type="project" value="TreeGrafter"/>
</dbReference>
<name>A0AB34JSS9_PRYPA</name>
<evidence type="ECO:0000313" key="2">
    <source>
        <dbReference type="EMBL" id="KAL1525303.1"/>
    </source>
</evidence>
<protein>
    <submittedName>
        <fullName evidence="2">Uncharacterized protein</fullName>
    </submittedName>
</protein>
<dbReference type="AlphaFoldDB" id="A0AB34JSS9"/>
<accession>A0AB34JSS9</accession>
<proteinExistence type="predicted"/>
<feature type="region of interest" description="Disordered" evidence="1">
    <location>
        <begin position="549"/>
        <end position="651"/>
    </location>
</feature>
<reference evidence="2 3" key="1">
    <citation type="journal article" date="2024" name="Science">
        <title>Giant polyketide synthase enzymes in the biosynthesis of giant marine polyether toxins.</title>
        <authorList>
            <person name="Fallon T.R."/>
            <person name="Shende V.V."/>
            <person name="Wierzbicki I.H."/>
            <person name="Pendleton A.L."/>
            <person name="Watervoot N.F."/>
            <person name="Auber R.P."/>
            <person name="Gonzalez D.J."/>
            <person name="Wisecaver J.H."/>
            <person name="Moore B.S."/>
        </authorList>
    </citation>
    <scope>NUCLEOTIDE SEQUENCE [LARGE SCALE GENOMIC DNA]</scope>
    <source>
        <strain evidence="2 3">12B1</strain>
    </source>
</reference>
<gene>
    <name evidence="2" type="ORF">AB1Y20_020165</name>
</gene>
<dbReference type="EMBL" id="JBGBPQ010000004">
    <property type="protein sequence ID" value="KAL1525303.1"/>
    <property type="molecule type" value="Genomic_DNA"/>
</dbReference>
<organism evidence="2 3">
    <name type="scientific">Prymnesium parvum</name>
    <name type="common">Toxic golden alga</name>
    <dbReference type="NCBI Taxonomy" id="97485"/>
    <lineage>
        <taxon>Eukaryota</taxon>
        <taxon>Haptista</taxon>
        <taxon>Haptophyta</taxon>
        <taxon>Prymnesiophyceae</taxon>
        <taxon>Prymnesiales</taxon>
        <taxon>Prymnesiaceae</taxon>
        <taxon>Prymnesium</taxon>
    </lineage>
</organism>
<dbReference type="Proteomes" id="UP001515480">
    <property type="component" value="Unassembled WGS sequence"/>
</dbReference>
<keyword evidence="3" id="KW-1185">Reference proteome</keyword>
<feature type="compositionally biased region" description="Basic residues" evidence="1">
    <location>
        <begin position="640"/>
        <end position="651"/>
    </location>
</feature>
<dbReference type="InterPro" id="IPR038801">
    <property type="entry name" value="TAF1C"/>
</dbReference>
<dbReference type="GO" id="GO:0001164">
    <property type="term" value="F:RNA polymerase I core promoter sequence-specific DNA binding"/>
    <property type="evidence" value="ECO:0007669"/>
    <property type="project" value="TreeGrafter"/>
</dbReference>